<dbReference type="PANTHER" id="PTHR45527">
    <property type="entry name" value="NONRIBOSOMAL PEPTIDE SYNTHETASE"/>
    <property type="match status" value="1"/>
</dbReference>
<dbReference type="SUPFAM" id="SSF52777">
    <property type="entry name" value="CoA-dependent acyltransferases"/>
    <property type="match status" value="2"/>
</dbReference>
<comment type="cofactor">
    <cofactor evidence="1">
        <name>pantetheine 4'-phosphate</name>
        <dbReference type="ChEBI" id="CHEBI:47942"/>
    </cofactor>
</comment>
<organism evidence="6">
    <name type="scientific">Streptomyces anulatus</name>
    <name type="common">Streptomyces chrysomallus</name>
    <dbReference type="NCBI Taxonomy" id="1892"/>
    <lineage>
        <taxon>Bacteria</taxon>
        <taxon>Bacillati</taxon>
        <taxon>Actinomycetota</taxon>
        <taxon>Actinomycetes</taxon>
        <taxon>Kitasatosporales</taxon>
        <taxon>Streptomycetaceae</taxon>
        <taxon>Streptomyces</taxon>
    </lineage>
</organism>
<dbReference type="Pfam" id="PF00668">
    <property type="entry name" value="Condensation"/>
    <property type="match status" value="1"/>
</dbReference>
<dbReference type="GO" id="GO:0005737">
    <property type="term" value="C:cytoplasm"/>
    <property type="evidence" value="ECO:0007669"/>
    <property type="project" value="TreeGrafter"/>
</dbReference>
<dbReference type="InterPro" id="IPR025110">
    <property type="entry name" value="AMP-bd_C"/>
</dbReference>
<evidence type="ECO:0000256" key="3">
    <source>
        <dbReference type="ARBA" id="ARBA00022450"/>
    </source>
</evidence>
<dbReference type="InterPro" id="IPR023213">
    <property type="entry name" value="CAT-like_dom_sf"/>
</dbReference>
<dbReference type="Gene3D" id="1.10.1200.10">
    <property type="entry name" value="ACP-like"/>
    <property type="match status" value="1"/>
</dbReference>
<dbReference type="Gene3D" id="3.30.559.10">
    <property type="entry name" value="Chloramphenicol acetyltransferase-like domain"/>
    <property type="match status" value="1"/>
</dbReference>
<keyword evidence="3" id="KW-0596">Phosphopantetheine</keyword>
<dbReference type="Pfam" id="PF00501">
    <property type="entry name" value="AMP-binding"/>
    <property type="match status" value="1"/>
</dbReference>
<gene>
    <name evidence="6" type="ORF">G3I43_25245</name>
</gene>
<dbReference type="SMART" id="SM00823">
    <property type="entry name" value="PKS_PP"/>
    <property type="match status" value="1"/>
</dbReference>
<dbReference type="InterPro" id="IPR036736">
    <property type="entry name" value="ACP-like_sf"/>
</dbReference>
<dbReference type="InterPro" id="IPR010071">
    <property type="entry name" value="AA_adenyl_dom"/>
</dbReference>
<dbReference type="GO" id="GO:0017000">
    <property type="term" value="P:antibiotic biosynthetic process"/>
    <property type="evidence" value="ECO:0007669"/>
    <property type="project" value="UniProtKB-ARBA"/>
</dbReference>
<dbReference type="PROSITE" id="PS00455">
    <property type="entry name" value="AMP_BINDING"/>
    <property type="match status" value="1"/>
</dbReference>
<dbReference type="PROSITE" id="PS50075">
    <property type="entry name" value="CARRIER"/>
    <property type="match status" value="1"/>
</dbReference>
<evidence type="ECO:0000256" key="4">
    <source>
        <dbReference type="ARBA" id="ARBA00022553"/>
    </source>
</evidence>
<dbReference type="InterPro" id="IPR006162">
    <property type="entry name" value="Ppantetheine_attach_site"/>
</dbReference>
<name>A0A6G3SXI4_STRAQ</name>
<dbReference type="FunFam" id="1.10.1200.10:FF:000016">
    <property type="entry name" value="Non-ribosomal peptide synthase"/>
    <property type="match status" value="1"/>
</dbReference>
<evidence type="ECO:0000313" key="6">
    <source>
        <dbReference type="EMBL" id="NEB87452.1"/>
    </source>
</evidence>
<dbReference type="InterPro" id="IPR009081">
    <property type="entry name" value="PP-bd_ACP"/>
</dbReference>
<dbReference type="Gene3D" id="3.30.300.30">
    <property type="match status" value="1"/>
</dbReference>
<dbReference type="GO" id="GO:0043041">
    <property type="term" value="P:amino acid activation for nonribosomal peptide biosynthetic process"/>
    <property type="evidence" value="ECO:0007669"/>
    <property type="project" value="TreeGrafter"/>
</dbReference>
<dbReference type="GO" id="GO:0008610">
    <property type="term" value="P:lipid biosynthetic process"/>
    <property type="evidence" value="ECO:0007669"/>
    <property type="project" value="UniProtKB-ARBA"/>
</dbReference>
<dbReference type="EMBL" id="JAAGMK010000723">
    <property type="protein sequence ID" value="NEB87452.1"/>
    <property type="molecule type" value="Genomic_DNA"/>
</dbReference>
<dbReference type="GO" id="GO:0044550">
    <property type="term" value="P:secondary metabolite biosynthetic process"/>
    <property type="evidence" value="ECO:0007669"/>
    <property type="project" value="TreeGrafter"/>
</dbReference>
<dbReference type="Pfam" id="PF00550">
    <property type="entry name" value="PP-binding"/>
    <property type="match status" value="1"/>
</dbReference>
<dbReference type="InterPro" id="IPR045851">
    <property type="entry name" value="AMP-bd_C_sf"/>
</dbReference>
<dbReference type="InterPro" id="IPR020845">
    <property type="entry name" value="AMP-binding_CS"/>
</dbReference>
<dbReference type="AlphaFoldDB" id="A0A6G3SXI4"/>
<evidence type="ECO:0000259" key="5">
    <source>
        <dbReference type="PROSITE" id="PS50075"/>
    </source>
</evidence>
<dbReference type="InterPro" id="IPR001242">
    <property type="entry name" value="Condensation_dom"/>
</dbReference>
<dbReference type="GO" id="GO:0072330">
    <property type="term" value="P:monocarboxylic acid biosynthetic process"/>
    <property type="evidence" value="ECO:0007669"/>
    <property type="project" value="UniProtKB-ARBA"/>
</dbReference>
<sequence>MDRPGGELMTESWEGFRLSRQQEHVLGADAAGLAGRTVAEVRLAEPIDRAVLESAAHDVAAAHEILRTDYRKILGEHSALLMVIEDEPRIRVSERSGDSAALASAVREAQRVSAEESPLDLVLFGRTGTDEGISLIVSAPRMSMDAASVEVFLRDLQQACAARLEGEPWTRDDIAQYADYAQWQFEEAVPTGADKERAAERQARLAALPPLHLPLELRSTGAGHEDLEWTVPAGLARKLRDLGDSCDAGLRGVLLTGWLGALWHATGRPDSLAVDTTLPRRTFSELATSIGRFESPVPVFADVADATTLQELLSSVGRQVSASEQPEEGSAEAPRQFAASLPGFTFSDVASLVRPGAPAFSDLRIQPSDDAHKVALEVRGTGEEIRLTLRHQADGMAEGGAEALAACLRATLEALGGDRSVALSAPAMLDADASRALIEATHVTRTQDSAPAHWHRQVERAAERTPDATALRTDTGTWSYRALDRAANRLANELLARGAAPGNLIGLCLERSDVALVAMLAIAKAGAGYVPVDPHLPPKRRAAIATAVGFRHVVATDETASDVPEGCDIVLVDPELTVCAQRGDERPDVATTDESPAYVLFTSGSTGLPKGVLVGHGQLAAYLDGVVDRLGLTGAIDSVALSSLGTDLGNTALFPPLMTGGTLRVVAPGVSADAQALAELLTEETYDLIKITPTHLEAVFTVAEAPERLMPRTALVMGGEPLGWGTYNLFRGFLGECKLYNHYGPSETTVGVLCGEVTSGELADLTSTVPLGRPMRHARAYVLDPQGRPLPPGVPGELWIGGSSVSQGYLDGTADQKERFVEDPFSPVPGARMYRSGDKVRMLPDLGFEFLGRVDRQIKVRGFRVELGEVEAVMRRHPRVTGSLVVVTGESTAMHLVGYLTDAEGSRGSAEWIKEFLAESLPEFMIPTQFVALDAFPLTSTGKINASMLPAPGTYSAGSTSGVEPSTPTEKKVADIVAQLLLLNDVGADADFFEVGGHSLLATQLIARLREEFKVSVKLRNLFERPVVSELSEFIDELLAKKTGEER</sequence>
<dbReference type="Pfam" id="PF13193">
    <property type="entry name" value="AMP-binding_C"/>
    <property type="match status" value="1"/>
</dbReference>
<dbReference type="GO" id="GO:0031177">
    <property type="term" value="F:phosphopantetheine binding"/>
    <property type="evidence" value="ECO:0007669"/>
    <property type="project" value="InterPro"/>
</dbReference>
<evidence type="ECO:0000256" key="1">
    <source>
        <dbReference type="ARBA" id="ARBA00001957"/>
    </source>
</evidence>
<dbReference type="InterPro" id="IPR020806">
    <property type="entry name" value="PKS_PP-bd"/>
</dbReference>
<comment type="caution">
    <text evidence="6">The sequence shown here is derived from an EMBL/GenBank/DDBJ whole genome shotgun (WGS) entry which is preliminary data.</text>
</comment>
<proteinExistence type="inferred from homology"/>
<accession>A0A6G3SXI4</accession>
<dbReference type="Gene3D" id="2.30.38.10">
    <property type="entry name" value="Luciferase, Domain 3"/>
    <property type="match status" value="1"/>
</dbReference>
<protein>
    <submittedName>
        <fullName evidence="6">Amino acid adenylation domain-containing protein</fullName>
    </submittedName>
</protein>
<reference evidence="6" key="1">
    <citation type="submission" date="2020-01" db="EMBL/GenBank/DDBJ databases">
        <title>Insect and environment-associated Actinomycetes.</title>
        <authorList>
            <person name="Currrie C."/>
            <person name="Chevrette M."/>
            <person name="Carlson C."/>
            <person name="Stubbendieck R."/>
            <person name="Wendt-Pienkowski E."/>
        </authorList>
    </citation>
    <scope>NUCLEOTIDE SEQUENCE</scope>
    <source>
        <strain evidence="6">SID505</strain>
    </source>
</reference>
<dbReference type="SUPFAM" id="SSF47336">
    <property type="entry name" value="ACP-like"/>
    <property type="match status" value="1"/>
</dbReference>
<evidence type="ECO:0000256" key="2">
    <source>
        <dbReference type="ARBA" id="ARBA00006432"/>
    </source>
</evidence>
<comment type="similarity">
    <text evidence="2">Belongs to the ATP-dependent AMP-binding enzyme family.</text>
</comment>
<dbReference type="GO" id="GO:0003824">
    <property type="term" value="F:catalytic activity"/>
    <property type="evidence" value="ECO:0007669"/>
    <property type="project" value="InterPro"/>
</dbReference>
<dbReference type="Gene3D" id="3.40.50.980">
    <property type="match status" value="2"/>
</dbReference>
<dbReference type="InterPro" id="IPR000873">
    <property type="entry name" value="AMP-dep_synth/lig_dom"/>
</dbReference>
<dbReference type="PANTHER" id="PTHR45527:SF1">
    <property type="entry name" value="FATTY ACID SYNTHASE"/>
    <property type="match status" value="1"/>
</dbReference>
<dbReference type="SUPFAM" id="SSF56801">
    <property type="entry name" value="Acetyl-CoA synthetase-like"/>
    <property type="match status" value="1"/>
</dbReference>
<dbReference type="CDD" id="cd05930">
    <property type="entry name" value="A_NRPS"/>
    <property type="match status" value="1"/>
</dbReference>
<dbReference type="Gene3D" id="3.30.559.30">
    <property type="entry name" value="Nonribosomal peptide synthetase, condensation domain"/>
    <property type="match status" value="1"/>
</dbReference>
<dbReference type="NCBIfam" id="TIGR01733">
    <property type="entry name" value="AA-adenyl-dom"/>
    <property type="match status" value="1"/>
</dbReference>
<feature type="domain" description="Carrier" evidence="5">
    <location>
        <begin position="964"/>
        <end position="1039"/>
    </location>
</feature>
<dbReference type="PROSITE" id="PS00012">
    <property type="entry name" value="PHOSPHOPANTETHEINE"/>
    <property type="match status" value="1"/>
</dbReference>
<keyword evidence="4" id="KW-0597">Phosphoprotein</keyword>